<feature type="region of interest" description="Disordered" evidence="1">
    <location>
        <begin position="566"/>
        <end position="585"/>
    </location>
</feature>
<sequence length="946" mass="103689">MRGSFSTRRLAATVVATLALSGISASVAGARPWTATYDWQGQASTGYENWTVNEQPAPGGPGPWYQASLGGASQGRGLVIAPTGGRLYDNGNPSSQLGGPATILRWQVPGASTITRGVFSTLRYRNEDDDQYLRVRIFGGPGADARKDFGPAYGQTDPATTYTLPTTTLTPTGPGTTVEAWLFTVCHPNPPGSGVYACPNIPADTGTFSRVGSVELTLDDPDQPTVDVASSPPITDGWTNKRRPQKLTTTATDPSSGIQRIQTQLRLGTSTRTLGDTTITCDPLHRTSGRNGLVCPSTASASATDRATDSATKDRTYIVTAWDYAGNQTTKTLVVRRDITKPNSGSIGGQLNSVSRKWTNRRDTIPVTVRASDSHSGVGRVALSAQRVGSGRTIDLGTATPPCDRGCKTVSSAVPVDLSRLDRDGRYRLKLQVIDRAGNLRSFTVGPQIKIDRTAPRPIGPGPTYTVRNDGSVRVLFTPSRDPQPGSGRIRLYMVRYYPAPTADAPLAPAAARFARIRVASARAATAKENRFRKSRSRAITFRTAKDGIDTDRPVALVELDDTSGAFAPPEQVDGEQSVPRERQATLRSTETKVDAYKAQNWDEFYKYLRQAEAAKNAPVLKTALKAGLKRLSAGAVGAVVGSLVFPDSLGCSSVPVPTAPNGRAKTYSAALRNLIRETRRARPGQTTVARRWYGGARGNKRELELITVKTLDVYRGSAKKCRVFAEVAREMLQHTTPLLNSIDARLDQLEREWRRELRYRRQAKRKQVPVALWKARVQQSQCHETANSADGGGRFYAYYVKAVPSPSVTSGVIYVGISSQKGNRRCRQHVRDVKKFPIRKYPRLFLYKYYLGKLVSRDQIEGVEQVLIDHYGRTNPAYNYNFDLRRRARRPGTLLNKLDGYRNVANSKIGYCLARQRGTAAFRASGKRAYDLYWRNLPGFARWNC</sequence>
<accession>H0E6Y3</accession>
<gene>
    <name evidence="3" type="ORF">PAI11_25840</name>
</gene>
<name>H0E6Y3_9ACTN</name>
<feature type="signal peptide" evidence="2">
    <location>
        <begin position="1"/>
        <end position="30"/>
    </location>
</feature>
<organism evidence="3 4">
    <name type="scientific">Patulibacter medicamentivorans</name>
    <dbReference type="NCBI Taxonomy" id="1097667"/>
    <lineage>
        <taxon>Bacteria</taxon>
        <taxon>Bacillati</taxon>
        <taxon>Actinomycetota</taxon>
        <taxon>Thermoleophilia</taxon>
        <taxon>Solirubrobacterales</taxon>
        <taxon>Patulibacteraceae</taxon>
        <taxon>Patulibacter</taxon>
    </lineage>
</organism>
<dbReference type="EMBL" id="AGUD01000212">
    <property type="protein sequence ID" value="EHN10565.1"/>
    <property type="molecule type" value="Genomic_DNA"/>
</dbReference>
<protein>
    <recommendedName>
        <fullName evidence="5">GIY-YIG domain-containing protein</fullName>
    </recommendedName>
</protein>
<dbReference type="Proteomes" id="UP000005143">
    <property type="component" value="Unassembled WGS sequence"/>
</dbReference>
<evidence type="ECO:0000256" key="2">
    <source>
        <dbReference type="SAM" id="SignalP"/>
    </source>
</evidence>
<feature type="chain" id="PRO_5003531629" description="GIY-YIG domain-containing protein" evidence="2">
    <location>
        <begin position="31"/>
        <end position="946"/>
    </location>
</feature>
<evidence type="ECO:0000256" key="1">
    <source>
        <dbReference type="SAM" id="MobiDB-lite"/>
    </source>
</evidence>
<feature type="compositionally biased region" description="Polar residues" evidence="1">
    <location>
        <begin position="246"/>
        <end position="257"/>
    </location>
</feature>
<evidence type="ECO:0008006" key="5">
    <source>
        <dbReference type="Google" id="ProtNLM"/>
    </source>
</evidence>
<evidence type="ECO:0000313" key="4">
    <source>
        <dbReference type="Proteomes" id="UP000005143"/>
    </source>
</evidence>
<keyword evidence="2" id="KW-0732">Signal</keyword>
<reference evidence="3 4" key="1">
    <citation type="journal article" date="2013" name="Biodegradation">
        <title>Quantitative proteomic analysis of ibuprofen-degrading Patulibacter sp. strain I11.</title>
        <authorList>
            <person name="Almeida B."/>
            <person name="Kjeldal H."/>
            <person name="Lolas I."/>
            <person name="Knudsen A.D."/>
            <person name="Carvalho G."/>
            <person name="Nielsen K.L."/>
            <person name="Barreto Crespo M.T."/>
            <person name="Stensballe A."/>
            <person name="Nielsen J.L."/>
        </authorList>
    </citation>
    <scope>NUCLEOTIDE SEQUENCE [LARGE SCALE GENOMIC DNA]</scope>
    <source>
        <strain evidence="3 4">I11</strain>
    </source>
</reference>
<evidence type="ECO:0000313" key="3">
    <source>
        <dbReference type="EMBL" id="EHN10565.1"/>
    </source>
</evidence>
<keyword evidence="4" id="KW-1185">Reference proteome</keyword>
<proteinExistence type="predicted"/>
<dbReference type="AlphaFoldDB" id="H0E6Y3"/>
<feature type="region of interest" description="Disordered" evidence="1">
    <location>
        <begin position="217"/>
        <end position="257"/>
    </location>
</feature>
<comment type="caution">
    <text evidence="3">The sequence shown here is derived from an EMBL/GenBank/DDBJ whole genome shotgun (WGS) entry which is preliminary data.</text>
</comment>